<dbReference type="Pfam" id="PF00043">
    <property type="entry name" value="GST_C"/>
    <property type="match status" value="1"/>
</dbReference>
<dbReference type="InterPro" id="IPR036282">
    <property type="entry name" value="Glutathione-S-Trfase_C_sf"/>
</dbReference>
<evidence type="ECO:0000259" key="6">
    <source>
        <dbReference type="PROSITE" id="PS50405"/>
    </source>
</evidence>
<dbReference type="GO" id="GO:0004364">
    <property type="term" value="F:glutathione transferase activity"/>
    <property type="evidence" value="ECO:0007669"/>
    <property type="project" value="UniProtKB-EC"/>
</dbReference>
<feature type="domain" description="GST N-terminal" evidence="5">
    <location>
        <begin position="5"/>
        <end position="84"/>
    </location>
</feature>
<protein>
    <recommendedName>
        <fullName evidence="1">glutathione transferase</fullName>
        <ecNumber evidence="1">2.5.1.18</ecNumber>
    </recommendedName>
</protein>
<dbReference type="GO" id="GO:0005737">
    <property type="term" value="C:cytoplasm"/>
    <property type="evidence" value="ECO:0007669"/>
    <property type="project" value="TreeGrafter"/>
</dbReference>
<evidence type="ECO:0000259" key="5">
    <source>
        <dbReference type="PROSITE" id="PS50404"/>
    </source>
</evidence>
<dbReference type="EC" id="2.5.1.18" evidence="1"/>
<dbReference type="SFLD" id="SFLDG01152">
    <property type="entry name" value="Main.3:_Omega-_and_Tau-like"/>
    <property type="match status" value="1"/>
</dbReference>
<comment type="caution">
    <text evidence="7">The sequence shown here is derived from an EMBL/GenBank/DDBJ whole genome shotgun (WGS) entry which is preliminary data.</text>
</comment>
<gene>
    <name evidence="7" type="ORF">J5N97_003689</name>
</gene>
<evidence type="ECO:0000256" key="4">
    <source>
        <dbReference type="RuleBase" id="RU003494"/>
    </source>
</evidence>
<dbReference type="PROSITE" id="PS50404">
    <property type="entry name" value="GST_NTER"/>
    <property type="match status" value="1"/>
</dbReference>
<dbReference type="PANTHER" id="PTHR11260">
    <property type="entry name" value="GLUTATHIONE S-TRANSFERASE, GST, SUPERFAMILY, GST DOMAIN CONTAINING"/>
    <property type="match status" value="1"/>
</dbReference>
<dbReference type="SFLD" id="SFLDG00358">
    <property type="entry name" value="Main_(cytGST)"/>
    <property type="match status" value="1"/>
</dbReference>
<evidence type="ECO:0000313" key="7">
    <source>
        <dbReference type="EMBL" id="KAJ0985333.1"/>
    </source>
</evidence>
<dbReference type="FunFam" id="1.20.1050.10:FF:000012">
    <property type="entry name" value="Tau class glutathione S-transferase"/>
    <property type="match status" value="1"/>
</dbReference>
<dbReference type="AlphaFoldDB" id="A0A9D5D557"/>
<dbReference type="Proteomes" id="UP001085076">
    <property type="component" value="Miscellaneous, Linkage group lg01"/>
</dbReference>
<dbReference type="Pfam" id="PF02798">
    <property type="entry name" value="GST_N"/>
    <property type="match status" value="1"/>
</dbReference>
<dbReference type="PROSITE" id="PS50405">
    <property type="entry name" value="GST_CTER"/>
    <property type="match status" value="1"/>
</dbReference>
<feature type="domain" description="GST C-terminal" evidence="6">
    <location>
        <begin position="89"/>
        <end position="211"/>
    </location>
</feature>
<evidence type="ECO:0000256" key="2">
    <source>
        <dbReference type="ARBA" id="ARBA00022679"/>
    </source>
</evidence>
<evidence type="ECO:0000256" key="1">
    <source>
        <dbReference type="ARBA" id="ARBA00012452"/>
    </source>
</evidence>
<dbReference type="SFLD" id="SFLDS00019">
    <property type="entry name" value="Glutathione_Transferase_(cytos"/>
    <property type="match status" value="1"/>
</dbReference>
<dbReference type="EMBL" id="JAGGNH010000001">
    <property type="protein sequence ID" value="KAJ0985333.1"/>
    <property type="molecule type" value="Genomic_DNA"/>
</dbReference>
<accession>A0A9D5D557</accession>
<dbReference type="FunFam" id="3.40.30.10:FF:000014">
    <property type="entry name" value="Tau class glutathione S-transferase"/>
    <property type="match status" value="1"/>
</dbReference>
<dbReference type="InterPro" id="IPR040079">
    <property type="entry name" value="Glutathione_S-Trfase"/>
</dbReference>
<dbReference type="SUPFAM" id="SSF47616">
    <property type="entry name" value="GST C-terminal domain-like"/>
    <property type="match status" value="1"/>
</dbReference>
<dbReference type="SUPFAM" id="SSF52833">
    <property type="entry name" value="Thioredoxin-like"/>
    <property type="match status" value="1"/>
</dbReference>
<organism evidence="7 8">
    <name type="scientific">Dioscorea zingiberensis</name>
    <dbReference type="NCBI Taxonomy" id="325984"/>
    <lineage>
        <taxon>Eukaryota</taxon>
        <taxon>Viridiplantae</taxon>
        <taxon>Streptophyta</taxon>
        <taxon>Embryophyta</taxon>
        <taxon>Tracheophyta</taxon>
        <taxon>Spermatophyta</taxon>
        <taxon>Magnoliopsida</taxon>
        <taxon>Liliopsida</taxon>
        <taxon>Dioscoreales</taxon>
        <taxon>Dioscoreaceae</taxon>
        <taxon>Dioscorea</taxon>
    </lineage>
</organism>
<dbReference type="InterPro" id="IPR045073">
    <property type="entry name" value="Omega/Tau-like"/>
</dbReference>
<sequence length="225" mass="25965">MGGDEEVKLYGMWASPAVRRVEWALKMKGVEYQYIEEDLAKKSHQLLEHNPINKQVPVLLHNGLPVLESLVIIEYIDETWKGNPILPIDPYQRASARFWATFAETKLLDGTKAIFLAQGEEKVKAIKKVEDTLKVLEEELRGKKFFGGESIGYLDIVLGWIALWLGVGEEVADYRVLDAIKFPKITSWIENFLHVDLIKENIPDRQHTLEFFHNFRRFGFAIPNK</sequence>
<proteinExistence type="inferred from homology"/>
<dbReference type="CDD" id="cd03058">
    <property type="entry name" value="GST_N_Tau"/>
    <property type="match status" value="1"/>
</dbReference>
<dbReference type="InterPro" id="IPR045074">
    <property type="entry name" value="GST_C_Tau"/>
</dbReference>
<reference evidence="7" key="2">
    <citation type="journal article" date="2022" name="Hortic Res">
        <title>The genome of Dioscorea zingiberensis sheds light on the biosynthesis, origin and evolution of the medicinally important diosgenin saponins.</title>
        <authorList>
            <person name="Li Y."/>
            <person name="Tan C."/>
            <person name="Li Z."/>
            <person name="Guo J."/>
            <person name="Li S."/>
            <person name="Chen X."/>
            <person name="Wang C."/>
            <person name="Dai X."/>
            <person name="Yang H."/>
            <person name="Song W."/>
            <person name="Hou L."/>
            <person name="Xu J."/>
            <person name="Tong Z."/>
            <person name="Xu A."/>
            <person name="Yuan X."/>
            <person name="Wang W."/>
            <person name="Yang Q."/>
            <person name="Chen L."/>
            <person name="Sun Z."/>
            <person name="Wang K."/>
            <person name="Pan B."/>
            <person name="Chen J."/>
            <person name="Bao Y."/>
            <person name="Liu F."/>
            <person name="Qi X."/>
            <person name="Gang D.R."/>
            <person name="Wen J."/>
            <person name="Li J."/>
        </authorList>
    </citation>
    <scope>NUCLEOTIDE SEQUENCE</scope>
    <source>
        <strain evidence="7">Dzin_1.0</strain>
    </source>
</reference>
<comment type="catalytic activity">
    <reaction evidence="3">
        <text>RX + glutathione = an S-substituted glutathione + a halide anion + H(+)</text>
        <dbReference type="Rhea" id="RHEA:16437"/>
        <dbReference type="ChEBI" id="CHEBI:15378"/>
        <dbReference type="ChEBI" id="CHEBI:16042"/>
        <dbReference type="ChEBI" id="CHEBI:17792"/>
        <dbReference type="ChEBI" id="CHEBI:57925"/>
        <dbReference type="ChEBI" id="CHEBI:90779"/>
        <dbReference type="EC" id="2.5.1.18"/>
    </reaction>
</comment>
<dbReference type="InterPro" id="IPR036249">
    <property type="entry name" value="Thioredoxin-like_sf"/>
</dbReference>
<dbReference type="Gene3D" id="3.40.30.10">
    <property type="entry name" value="Glutaredoxin"/>
    <property type="match status" value="1"/>
</dbReference>
<comment type="similarity">
    <text evidence="4">Belongs to the GST superfamily.</text>
</comment>
<dbReference type="InterPro" id="IPR004046">
    <property type="entry name" value="GST_C"/>
</dbReference>
<dbReference type="InterPro" id="IPR010987">
    <property type="entry name" value="Glutathione-S-Trfase_C-like"/>
</dbReference>
<dbReference type="PANTHER" id="PTHR11260:SF474">
    <property type="entry name" value="GLUTATHIONE TRANSFERASE"/>
    <property type="match status" value="1"/>
</dbReference>
<evidence type="ECO:0000313" key="8">
    <source>
        <dbReference type="Proteomes" id="UP001085076"/>
    </source>
</evidence>
<evidence type="ECO:0000256" key="3">
    <source>
        <dbReference type="ARBA" id="ARBA00047960"/>
    </source>
</evidence>
<dbReference type="InterPro" id="IPR004045">
    <property type="entry name" value="Glutathione_S-Trfase_N"/>
</dbReference>
<keyword evidence="2" id="KW-0808">Transferase</keyword>
<name>A0A9D5D557_9LILI</name>
<dbReference type="OrthoDB" id="4951845at2759"/>
<dbReference type="GO" id="GO:0006749">
    <property type="term" value="P:glutathione metabolic process"/>
    <property type="evidence" value="ECO:0007669"/>
    <property type="project" value="InterPro"/>
</dbReference>
<dbReference type="Gene3D" id="1.20.1050.10">
    <property type="match status" value="1"/>
</dbReference>
<keyword evidence="8" id="KW-1185">Reference proteome</keyword>
<dbReference type="CDD" id="cd03185">
    <property type="entry name" value="GST_C_Tau"/>
    <property type="match status" value="1"/>
</dbReference>
<reference evidence="7" key="1">
    <citation type="submission" date="2021-03" db="EMBL/GenBank/DDBJ databases">
        <authorList>
            <person name="Li Z."/>
            <person name="Yang C."/>
        </authorList>
    </citation>
    <scope>NUCLEOTIDE SEQUENCE</scope>
    <source>
        <strain evidence="7">Dzin_1.0</strain>
        <tissue evidence="7">Leaf</tissue>
    </source>
</reference>